<dbReference type="HOGENOM" id="CLU_2057640_0_0_7"/>
<dbReference type="KEGG" id="dti:Desti_4418"/>
<evidence type="ECO:0000313" key="2">
    <source>
        <dbReference type="EMBL" id="AFM27050.1"/>
    </source>
</evidence>
<feature type="transmembrane region" description="Helical" evidence="1">
    <location>
        <begin position="7"/>
        <end position="29"/>
    </location>
</feature>
<evidence type="ECO:0000256" key="1">
    <source>
        <dbReference type="SAM" id="Phobius"/>
    </source>
</evidence>
<keyword evidence="3" id="KW-1185">Reference proteome</keyword>
<feature type="transmembrane region" description="Helical" evidence="1">
    <location>
        <begin position="35"/>
        <end position="54"/>
    </location>
</feature>
<evidence type="ECO:0000313" key="3">
    <source>
        <dbReference type="Proteomes" id="UP000006055"/>
    </source>
</evidence>
<dbReference type="AlphaFoldDB" id="I4CBV9"/>
<protein>
    <submittedName>
        <fullName evidence="2">Uncharacterized protein</fullName>
    </submittedName>
</protein>
<accession>I4CBV9</accession>
<dbReference type="RefSeq" id="WP_014812166.1">
    <property type="nucleotide sequence ID" value="NC_018025.1"/>
</dbReference>
<gene>
    <name evidence="2" type="ordered locus">Desti_4418</name>
</gene>
<name>I4CBV9_DESTA</name>
<feature type="transmembrane region" description="Helical" evidence="1">
    <location>
        <begin position="61"/>
        <end position="82"/>
    </location>
</feature>
<proteinExistence type="predicted"/>
<keyword evidence="1" id="KW-1133">Transmembrane helix</keyword>
<keyword evidence="1" id="KW-0812">Transmembrane</keyword>
<keyword evidence="1" id="KW-0472">Membrane</keyword>
<organism evidence="2 3">
    <name type="scientific">Desulfomonile tiedjei (strain ATCC 49306 / DSM 6799 / DCB-1)</name>
    <dbReference type="NCBI Taxonomy" id="706587"/>
    <lineage>
        <taxon>Bacteria</taxon>
        <taxon>Pseudomonadati</taxon>
        <taxon>Thermodesulfobacteriota</taxon>
        <taxon>Desulfomonilia</taxon>
        <taxon>Desulfomonilales</taxon>
        <taxon>Desulfomonilaceae</taxon>
        <taxon>Desulfomonile</taxon>
    </lineage>
</organism>
<dbReference type="Proteomes" id="UP000006055">
    <property type="component" value="Chromosome"/>
</dbReference>
<feature type="transmembrane region" description="Helical" evidence="1">
    <location>
        <begin position="97"/>
        <end position="114"/>
    </location>
</feature>
<sequence length="119" mass="13576">MDLLLNHLNALTCLFAGALCVILGMFFWVKEGDPLFGMIMCFGFGANLIAEGFLDLTKLRVPGWVTPITDAVCGIGLIWISISRFYASPSPRSRRTYWWFLAFGIGIIFVFRSMQHYWR</sequence>
<reference evidence="3" key="1">
    <citation type="submission" date="2012-06" db="EMBL/GenBank/DDBJ databases">
        <title>Complete sequence of chromosome of Desulfomonile tiedjei DSM 6799.</title>
        <authorList>
            <person name="Lucas S."/>
            <person name="Copeland A."/>
            <person name="Lapidus A."/>
            <person name="Glavina del Rio T."/>
            <person name="Dalin E."/>
            <person name="Tice H."/>
            <person name="Bruce D."/>
            <person name="Goodwin L."/>
            <person name="Pitluck S."/>
            <person name="Peters L."/>
            <person name="Ovchinnikova G."/>
            <person name="Zeytun A."/>
            <person name="Lu M."/>
            <person name="Kyrpides N."/>
            <person name="Mavromatis K."/>
            <person name="Ivanova N."/>
            <person name="Brettin T."/>
            <person name="Detter J.C."/>
            <person name="Han C."/>
            <person name="Larimer F."/>
            <person name="Land M."/>
            <person name="Hauser L."/>
            <person name="Markowitz V."/>
            <person name="Cheng J.-F."/>
            <person name="Hugenholtz P."/>
            <person name="Woyke T."/>
            <person name="Wu D."/>
            <person name="Spring S."/>
            <person name="Schroeder M."/>
            <person name="Brambilla E."/>
            <person name="Klenk H.-P."/>
            <person name="Eisen J.A."/>
        </authorList>
    </citation>
    <scope>NUCLEOTIDE SEQUENCE [LARGE SCALE GENOMIC DNA]</scope>
    <source>
        <strain evidence="3">ATCC 49306 / DSM 6799 / DCB-1</strain>
    </source>
</reference>
<dbReference type="EMBL" id="CP003360">
    <property type="protein sequence ID" value="AFM27050.1"/>
    <property type="molecule type" value="Genomic_DNA"/>
</dbReference>